<evidence type="ECO:0000256" key="1">
    <source>
        <dbReference type="ARBA" id="ARBA00022598"/>
    </source>
</evidence>
<evidence type="ECO:0000256" key="3">
    <source>
        <dbReference type="ARBA" id="ARBA00022840"/>
    </source>
</evidence>
<evidence type="ECO:0000313" key="6">
    <source>
        <dbReference type="EMBL" id="MDC0676880.1"/>
    </source>
</evidence>
<dbReference type="InterPro" id="IPR011761">
    <property type="entry name" value="ATP-grasp"/>
</dbReference>
<accession>A0ABT5BRT0</accession>
<dbReference type="PANTHER" id="PTHR43585:SF2">
    <property type="entry name" value="ATP-GRASP ENZYME FSQD"/>
    <property type="match status" value="1"/>
</dbReference>
<sequence>MKILIMHTVPYRKMEYHRALDHGAHDVTYVGTAARIADLPAGLRCERLVIPGVAKRHVEINAIVSAADGYEMVMALSEFDLHEAGEVREHLGIPGPRYDELLKFKDKILMKRLVAAAGLRSPRNIDLRTVEKGAPVASVPWEGRTILKPTLGASSIGVHVFGSPREALAFVVRPENDEYYADGEIEEFVEGPILHVDGVMDGGAPRLIVASRYVNTPLEYAWGSKPLGSAQFRMSDQYRAFFLDCLRAVGIVDGAFHLEVIEGPEELVFLEVANRAGGADVIPATEASTGVHIPTEEIDVLIRAQARRLGRPLPGGPVREVTKTEGPWFGWLVVPGHHFPEASCRVTTPDWLPGSGAVVKLRVAQPHDRLKKSVTHQYWEVPAAAILRGGDSAEVAEVVRRLSEEIRVVPHATEVLS</sequence>
<comment type="caution">
    <text evidence="6">The sequence shown here is derived from an EMBL/GenBank/DDBJ whole genome shotgun (WGS) entry which is preliminary data.</text>
</comment>
<reference evidence="6 7" key="1">
    <citation type="submission" date="2023-01" db="EMBL/GenBank/DDBJ databases">
        <title>Minimal conservation of predation-associated metabolite biosynthetic gene clusters underscores biosynthetic potential of Myxococcota including descriptions for ten novel species: Archangium lansinium sp. nov., Myxococcus landrumus sp. nov., Nannocystis bai.</title>
        <authorList>
            <person name="Ahearne A."/>
            <person name="Stevens C."/>
            <person name="Dowd S."/>
        </authorList>
    </citation>
    <scope>NUCLEOTIDE SEQUENCE [LARGE SCALE GENOMIC DNA]</scope>
    <source>
        <strain evidence="6 7">WIWO2</strain>
    </source>
</reference>
<dbReference type="PROSITE" id="PS50975">
    <property type="entry name" value="ATP_GRASP"/>
    <property type="match status" value="1"/>
</dbReference>
<keyword evidence="7" id="KW-1185">Reference proteome</keyword>
<dbReference type="EMBL" id="JAQNDK010000001">
    <property type="protein sequence ID" value="MDC0676880.1"/>
    <property type="molecule type" value="Genomic_DNA"/>
</dbReference>
<feature type="domain" description="ATP-grasp" evidence="5">
    <location>
        <begin position="111"/>
        <end position="302"/>
    </location>
</feature>
<dbReference type="InterPro" id="IPR052032">
    <property type="entry name" value="ATP-dep_AA_Ligase"/>
</dbReference>
<keyword evidence="2 4" id="KW-0547">Nucleotide-binding</keyword>
<dbReference type="RefSeq" id="WP_272093654.1">
    <property type="nucleotide sequence ID" value="NZ_JAQNDK010000001.1"/>
</dbReference>
<dbReference type="Proteomes" id="UP001217485">
    <property type="component" value="Unassembled WGS sequence"/>
</dbReference>
<organism evidence="6 7">
    <name type="scientific">Sorangium atrum</name>
    <dbReference type="NCBI Taxonomy" id="2995308"/>
    <lineage>
        <taxon>Bacteria</taxon>
        <taxon>Pseudomonadati</taxon>
        <taxon>Myxococcota</taxon>
        <taxon>Polyangia</taxon>
        <taxon>Polyangiales</taxon>
        <taxon>Polyangiaceae</taxon>
        <taxon>Sorangium</taxon>
    </lineage>
</organism>
<proteinExistence type="predicted"/>
<evidence type="ECO:0000259" key="5">
    <source>
        <dbReference type="PROSITE" id="PS50975"/>
    </source>
</evidence>
<keyword evidence="1" id="KW-0436">Ligase</keyword>
<protein>
    <recommendedName>
        <fullName evidence="5">ATP-grasp domain-containing protein</fullName>
    </recommendedName>
</protein>
<evidence type="ECO:0000256" key="4">
    <source>
        <dbReference type="PROSITE-ProRule" id="PRU00409"/>
    </source>
</evidence>
<evidence type="ECO:0000313" key="7">
    <source>
        <dbReference type="Proteomes" id="UP001217485"/>
    </source>
</evidence>
<dbReference type="SUPFAM" id="SSF56059">
    <property type="entry name" value="Glutathione synthetase ATP-binding domain-like"/>
    <property type="match status" value="1"/>
</dbReference>
<evidence type="ECO:0000256" key="2">
    <source>
        <dbReference type="ARBA" id="ARBA00022741"/>
    </source>
</evidence>
<dbReference type="PANTHER" id="PTHR43585">
    <property type="entry name" value="FUMIPYRROLE BIOSYNTHESIS PROTEIN C"/>
    <property type="match status" value="1"/>
</dbReference>
<keyword evidence="3 4" id="KW-0067">ATP-binding</keyword>
<dbReference type="Gene3D" id="3.40.50.20">
    <property type="match status" value="1"/>
</dbReference>
<name>A0ABT5BRT0_9BACT</name>
<dbReference type="Gene3D" id="3.30.470.20">
    <property type="entry name" value="ATP-grasp fold, B domain"/>
    <property type="match status" value="1"/>
</dbReference>
<gene>
    <name evidence="6" type="ORF">POL72_03940</name>
</gene>